<keyword evidence="4" id="KW-1185">Reference proteome</keyword>
<name>A0A140DX16_9FIRM</name>
<proteinExistence type="inferred from homology"/>
<dbReference type="STRING" id="1702221.AALO17_20590"/>
<dbReference type="CDD" id="cd04196">
    <property type="entry name" value="GT_2_like_d"/>
    <property type="match status" value="1"/>
</dbReference>
<evidence type="ECO:0000259" key="2">
    <source>
        <dbReference type="Pfam" id="PF00535"/>
    </source>
</evidence>
<dbReference type="InterPro" id="IPR001173">
    <property type="entry name" value="Glyco_trans_2-like"/>
</dbReference>
<protein>
    <recommendedName>
        <fullName evidence="2">Glycosyltransferase 2-like domain-containing protein</fullName>
    </recommendedName>
</protein>
<evidence type="ECO:0000256" key="1">
    <source>
        <dbReference type="ARBA" id="ARBA00006739"/>
    </source>
</evidence>
<dbReference type="Pfam" id="PF00535">
    <property type="entry name" value="Glycos_transf_2"/>
    <property type="match status" value="1"/>
</dbReference>
<organism evidence="3 4">
    <name type="scientific">Faecalibaculum rodentium</name>
    <dbReference type="NCBI Taxonomy" id="1702221"/>
    <lineage>
        <taxon>Bacteria</taxon>
        <taxon>Bacillati</taxon>
        <taxon>Bacillota</taxon>
        <taxon>Erysipelotrichia</taxon>
        <taxon>Erysipelotrichales</taxon>
        <taxon>Erysipelotrichaceae</taxon>
        <taxon>Faecalibaculum</taxon>
    </lineage>
</organism>
<reference evidence="3 4" key="1">
    <citation type="journal article" date="2016" name="Gut Pathog.">
        <title>Whole genome sequencing of "Faecalibaculum rodentium" ALO17, isolated from C57BL/6J laboratory mouse feces.</title>
        <authorList>
            <person name="Lim S."/>
            <person name="Chang D.H."/>
            <person name="Ahn S."/>
            <person name="Kim B.C."/>
        </authorList>
    </citation>
    <scope>NUCLEOTIDE SEQUENCE [LARGE SCALE GENOMIC DNA]</scope>
    <source>
        <strain evidence="3 4">Alo17</strain>
    </source>
</reference>
<comment type="similarity">
    <text evidence="1">Belongs to the glycosyltransferase 2 family.</text>
</comment>
<evidence type="ECO:0000313" key="3">
    <source>
        <dbReference type="EMBL" id="AMK55193.1"/>
    </source>
</evidence>
<feature type="domain" description="Glycosyltransferase 2-like" evidence="2">
    <location>
        <begin position="1"/>
        <end position="155"/>
    </location>
</feature>
<dbReference type="KEGG" id="fro:AALO17_20590"/>
<gene>
    <name evidence="3" type="ORF">AALO17_20590</name>
</gene>
<evidence type="ECO:0000313" key="4">
    <source>
        <dbReference type="Proteomes" id="UP000069771"/>
    </source>
</evidence>
<dbReference type="InterPro" id="IPR050834">
    <property type="entry name" value="Glycosyltransf_2"/>
</dbReference>
<dbReference type="Proteomes" id="UP000069771">
    <property type="component" value="Chromosome"/>
</dbReference>
<sequence>MAACNGEEFIEAQIASIIQQLDERDELVISLDPSTDRTESLISGFQDQRIRLLKGPGQGVVSNVENGLNAAHGDYIFLADQDDIWCSRKLKVVLDALKKDDTLLVLHDCRIIDENLSELESSYFQWHGTKKGFWNNLLRNSFIGCCMAFKRSLLDRALPFPKNLPMHDQWLGLTACRTGKVRYLKEPLIDYRRHSNNQSSLSHADILTMIRWRLTLIRILKERKLI</sequence>
<dbReference type="PANTHER" id="PTHR43685">
    <property type="entry name" value="GLYCOSYLTRANSFERASE"/>
    <property type="match status" value="1"/>
</dbReference>
<dbReference type="Gene3D" id="3.90.550.10">
    <property type="entry name" value="Spore Coat Polysaccharide Biosynthesis Protein SpsA, Chain A"/>
    <property type="match status" value="1"/>
</dbReference>
<dbReference type="SUPFAM" id="SSF53448">
    <property type="entry name" value="Nucleotide-diphospho-sugar transferases"/>
    <property type="match status" value="1"/>
</dbReference>
<accession>A0A140DX16</accession>
<dbReference type="InterPro" id="IPR029044">
    <property type="entry name" value="Nucleotide-diphossugar_trans"/>
</dbReference>
<dbReference type="PANTHER" id="PTHR43685:SF11">
    <property type="entry name" value="GLYCOSYLTRANSFERASE TAGX-RELATED"/>
    <property type="match status" value="1"/>
</dbReference>
<dbReference type="AlphaFoldDB" id="A0A140DX16"/>
<dbReference type="EMBL" id="CP011391">
    <property type="protein sequence ID" value="AMK55193.1"/>
    <property type="molecule type" value="Genomic_DNA"/>
</dbReference>